<dbReference type="InterPro" id="IPR046543">
    <property type="entry name" value="DUF6802"/>
</dbReference>
<name>A0A3M8K9Z2_9CORY</name>
<feature type="domain" description="DUF6802" evidence="1">
    <location>
        <begin position="28"/>
        <end position="80"/>
    </location>
</feature>
<accession>A0A3M8K9Z2</accession>
<dbReference type="Proteomes" id="UP000266975">
    <property type="component" value="Unassembled WGS sequence"/>
</dbReference>
<dbReference type="Pfam" id="PF20615">
    <property type="entry name" value="DUF6802"/>
    <property type="match status" value="1"/>
</dbReference>
<organism evidence="2 3">
    <name type="scientific">Corynebacterium alimapuense</name>
    <dbReference type="NCBI Taxonomy" id="1576874"/>
    <lineage>
        <taxon>Bacteria</taxon>
        <taxon>Bacillati</taxon>
        <taxon>Actinomycetota</taxon>
        <taxon>Actinomycetes</taxon>
        <taxon>Mycobacteriales</taxon>
        <taxon>Corynebacteriaceae</taxon>
        <taxon>Corynebacterium</taxon>
    </lineage>
</organism>
<keyword evidence="3" id="KW-1185">Reference proteome</keyword>
<proteinExistence type="predicted"/>
<sequence>MDDWLLSLHGLAEIGPEGVVSSDGLRFSTGSQDWILDGQSGEAVTLVDGGGMTVFADLDDDGEIDHISTVHHDGRYEVYSADPHRAAWGLEGGESEKQGAPEVLDWGLSSSLTPEIGANESGKSQQNCTWRRIEQG</sequence>
<dbReference type="OrthoDB" id="4411139at2"/>
<evidence type="ECO:0000313" key="2">
    <source>
        <dbReference type="EMBL" id="RNE49980.1"/>
    </source>
</evidence>
<comment type="caution">
    <text evidence="2">The sequence shown here is derived from an EMBL/GenBank/DDBJ whole genome shotgun (WGS) entry which is preliminary data.</text>
</comment>
<protein>
    <recommendedName>
        <fullName evidence="1">DUF6802 domain-containing protein</fullName>
    </recommendedName>
</protein>
<evidence type="ECO:0000259" key="1">
    <source>
        <dbReference type="Pfam" id="PF20615"/>
    </source>
</evidence>
<evidence type="ECO:0000313" key="3">
    <source>
        <dbReference type="Proteomes" id="UP000266975"/>
    </source>
</evidence>
<reference evidence="2 3" key="1">
    <citation type="submission" date="2018-02" db="EMBL/GenBank/DDBJ databases">
        <title>Corynebacterium alimpuense sp. nov., a marine obligate actinomycete isolated from sediments of Valparaiso bay, Chile.</title>
        <authorList>
            <person name="Claverias F."/>
            <person name="Gonzales-Siles L."/>
            <person name="Salva-Serra F."/>
            <person name="Inganaes E."/>
            <person name="Molin K."/>
            <person name="Cumsille A."/>
            <person name="Undabarrena A."/>
            <person name="Couve E."/>
            <person name="Moore E.R.B."/>
            <person name="Gomila M."/>
            <person name="Camara B."/>
        </authorList>
    </citation>
    <scope>NUCLEOTIDE SEQUENCE [LARGE SCALE GENOMIC DNA]</scope>
    <source>
        <strain evidence="2 3">CCUG 69366</strain>
    </source>
</reference>
<dbReference type="EMBL" id="PTJO01000001">
    <property type="protein sequence ID" value="RNE49980.1"/>
    <property type="molecule type" value="Genomic_DNA"/>
</dbReference>
<dbReference type="AlphaFoldDB" id="A0A3M8K9Z2"/>
<gene>
    <name evidence="2" type="ORF">C5L39_00990</name>
</gene>
<dbReference type="RefSeq" id="WP_123047025.1">
    <property type="nucleotide sequence ID" value="NZ_PTJO01000001.1"/>
</dbReference>